<protein>
    <submittedName>
        <fullName evidence="1">Uncharacterized protein</fullName>
    </submittedName>
</protein>
<sequence length="102" mass="11995">MSCTVTKGKFPKKPKDGTVLEACRKDFRNFKKDNGRRVMEFISFQVTQNSLMRKNNDAINEQEDNLEMVRTLIKEGREDVAFSLLFRTFPSCLPHRSRNFFL</sequence>
<comment type="caution">
    <text evidence="1">The sequence shown here is derived from an EMBL/GenBank/DDBJ whole genome shotgun (WGS) entry which is preliminary data.</text>
</comment>
<gene>
    <name evidence="1" type="ORF">S01H4_27010</name>
</gene>
<evidence type="ECO:0000313" key="1">
    <source>
        <dbReference type="EMBL" id="GAG88847.1"/>
    </source>
</evidence>
<name>X1C698_9ZZZZ</name>
<organism evidence="1">
    <name type="scientific">marine sediment metagenome</name>
    <dbReference type="NCBI Taxonomy" id="412755"/>
    <lineage>
        <taxon>unclassified sequences</taxon>
        <taxon>metagenomes</taxon>
        <taxon>ecological metagenomes</taxon>
    </lineage>
</organism>
<dbReference type="AlphaFoldDB" id="X1C698"/>
<accession>X1C698</accession>
<reference evidence="1" key="1">
    <citation type="journal article" date="2014" name="Front. Microbiol.">
        <title>High frequency of phylogenetically diverse reductive dehalogenase-homologous genes in deep subseafloor sedimentary metagenomes.</title>
        <authorList>
            <person name="Kawai M."/>
            <person name="Futagami T."/>
            <person name="Toyoda A."/>
            <person name="Takaki Y."/>
            <person name="Nishi S."/>
            <person name="Hori S."/>
            <person name="Arai W."/>
            <person name="Tsubouchi T."/>
            <person name="Morono Y."/>
            <person name="Uchiyama I."/>
            <person name="Ito T."/>
            <person name="Fujiyama A."/>
            <person name="Inagaki F."/>
            <person name="Takami H."/>
        </authorList>
    </citation>
    <scope>NUCLEOTIDE SEQUENCE</scope>
    <source>
        <strain evidence="1">Expedition CK06-06</strain>
    </source>
</reference>
<proteinExistence type="predicted"/>
<dbReference type="EMBL" id="BART01013116">
    <property type="protein sequence ID" value="GAG88847.1"/>
    <property type="molecule type" value="Genomic_DNA"/>
</dbReference>